<accession>A0A0A2TQ80</accession>
<dbReference type="STRING" id="1385514.N782_19365"/>
<dbReference type="Proteomes" id="UP000030147">
    <property type="component" value="Unassembled WGS sequence"/>
</dbReference>
<dbReference type="Gene3D" id="3.20.20.450">
    <property type="entry name" value="EAL domain"/>
    <property type="match status" value="1"/>
</dbReference>
<sequence>MDPLDIIAQIEKTKPAYQPIFSAIKHDIIGYEVLGRIKVDDDWESLGTFFQDPQVPDDFKLELDEHLLKIALQEVVDNEDKTSCLFINRNAKQLMLNGEKLIETLTPFVEQGFSYSRIVLEITEHDFEEDFESLSHLLLYYKTYGIQIAIDQVGAKSSNLDYIRQIEPHILKIDSKILRDMNSSGFQDILYSLSMLARRIGAAMLFENVEDSFQLYYAWKHGGRFYQGYYLEHPSFTFLNPFAKEGLLKDQVNAFIRREKGLIEDRLSFVLKWDQRIRGLLDHWDGPKKVDNFIEKVCRYFDEESFRIYVCDSNGQQISSNYRKYYEDWVKESEILGTNWAFRPYFLENMVQMRMWNKGRLSDLYSDIDTREMVRTFSFPLSAHHYIFIDIKYSYIYEQECLLI</sequence>
<dbReference type="SUPFAM" id="SSF141868">
    <property type="entry name" value="EAL domain-like"/>
    <property type="match status" value="1"/>
</dbReference>
<dbReference type="RefSeq" id="WP_036822942.1">
    <property type="nucleotide sequence ID" value="NZ_AVBF01000063.1"/>
</dbReference>
<protein>
    <submittedName>
        <fullName evidence="2">Diguanylate phosphodiesterase</fullName>
    </submittedName>
</protein>
<name>A0A0A2TQ80_9BACI</name>
<feature type="domain" description="EAL" evidence="1">
    <location>
        <begin position="1"/>
        <end position="248"/>
    </location>
</feature>
<dbReference type="InterPro" id="IPR001633">
    <property type="entry name" value="EAL_dom"/>
</dbReference>
<dbReference type="GO" id="GO:0071111">
    <property type="term" value="F:cyclic-guanylate-specific phosphodiesterase activity"/>
    <property type="evidence" value="ECO:0007669"/>
    <property type="project" value="InterPro"/>
</dbReference>
<dbReference type="InterPro" id="IPR029151">
    <property type="entry name" value="Sensor-like_sf"/>
</dbReference>
<dbReference type="eggNOG" id="COG2200">
    <property type="taxonomic scope" value="Bacteria"/>
</dbReference>
<keyword evidence="3" id="KW-1185">Reference proteome</keyword>
<evidence type="ECO:0000313" key="3">
    <source>
        <dbReference type="Proteomes" id="UP000030147"/>
    </source>
</evidence>
<reference evidence="2 3" key="1">
    <citation type="journal article" date="2015" name="Stand. Genomic Sci.">
        <title>High quality draft genome sequence of the moderately halophilic bacterium Pontibacillus yanchengensis Y32(T) and comparison among Pontibacillus genomes.</title>
        <authorList>
            <person name="Huang J."/>
            <person name="Qiao Z.X."/>
            <person name="Tang J.W."/>
            <person name="Wang G."/>
        </authorList>
    </citation>
    <scope>NUCLEOTIDE SEQUENCE [LARGE SCALE GENOMIC DNA]</scope>
    <source>
        <strain evidence="2 3">Y32</strain>
    </source>
</reference>
<gene>
    <name evidence="2" type="ORF">N782_19365</name>
</gene>
<dbReference type="Pfam" id="PF10388">
    <property type="entry name" value="YkuI_C"/>
    <property type="match status" value="1"/>
</dbReference>
<dbReference type="AlphaFoldDB" id="A0A0A2TQ80"/>
<dbReference type="EMBL" id="AVBF01000063">
    <property type="protein sequence ID" value="KGP71450.1"/>
    <property type="molecule type" value="Genomic_DNA"/>
</dbReference>
<dbReference type="InterPro" id="IPR035919">
    <property type="entry name" value="EAL_sf"/>
</dbReference>
<dbReference type="InterPro" id="IPR050706">
    <property type="entry name" value="Cyclic-di-GMP_PDE-like"/>
</dbReference>
<dbReference type="CDD" id="cd01948">
    <property type="entry name" value="EAL"/>
    <property type="match status" value="1"/>
</dbReference>
<dbReference type="SUPFAM" id="SSF103190">
    <property type="entry name" value="Sensory domain-like"/>
    <property type="match status" value="1"/>
</dbReference>
<dbReference type="PROSITE" id="PS50883">
    <property type="entry name" value="EAL"/>
    <property type="match status" value="1"/>
</dbReference>
<dbReference type="InterPro" id="IPR018842">
    <property type="entry name" value="YkuI_C"/>
</dbReference>
<proteinExistence type="predicted"/>
<dbReference type="PANTHER" id="PTHR33121">
    <property type="entry name" value="CYCLIC DI-GMP PHOSPHODIESTERASE PDEF"/>
    <property type="match status" value="1"/>
</dbReference>
<dbReference type="Pfam" id="PF00563">
    <property type="entry name" value="EAL"/>
    <property type="match status" value="1"/>
</dbReference>
<evidence type="ECO:0000313" key="2">
    <source>
        <dbReference type="EMBL" id="KGP71450.1"/>
    </source>
</evidence>
<dbReference type="SMART" id="SM00052">
    <property type="entry name" value="EAL"/>
    <property type="match status" value="1"/>
</dbReference>
<dbReference type="Gene3D" id="3.30.450.20">
    <property type="entry name" value="PAS domain"/>
    <property type="match status" value="1"/>
</dbReference>
<dbReference type="PANTHER" id="PTHR33121:SF82">
    <property type="entry name" value="SIGNAL TRANSDUCTION PROTEIN CONTAINING A EAL DOMAIN"/>
    <property type="match status" value="1"/>
</dbReference>
<comment type="caution">
    <text evidence="2">The sequence shown here is derived from an EMBL/GenBank/DDBJ whole genome shotgun (WGS) entry which is preliminary data.</text>
</comment>
<dbReference type="OrthoDB" id="1673646at2"/>
<evidence type="ECO:0000259" key="1">
    <source>
        <dbReference type="PROSITE" id="PS50883"/>
    </source>
</evidence>
<organism evidence="2 3">
    <name type="scientific">Pontibacillus yanchengensis Y32</name>
    <dbReference type="NCBI Taxonomy" id="1385514"/>
    <lineage>
        <taxon>Bacteria</taxon>
        <taxon>Bacillati</taxon>
        <taxon>Bacillota</taxon>
        <taxon>Bacilli</taxon>
        <taxon>Bacillales</taxon>
        <taxon>Bacillaceae</taxon>
        <taxon>Pontibacillus</taxon>
    </lineage>
</organism>